<reference evidence="1 2" key="1">
    <citation type="submission" date="2021-06" db="EMBL/GenBank/DDBJ databases">
        <authorList>
            <person name="Kallberg Y."/>
            <person name="Tangrot J."/>
            <person name="Rosling A."/>
        </authorList>
    </citation>
    <scope>NUCLEOTIDE SEQUENCE [LARGE SCALE GENOMIC DNA]</scope>
    <source>
        <strain evidence="1 2">120-4 pot B 10/14</strain>
    </source>
</reference>
<sequence>MIMKKSEIILKNEKKISEVLFELNKEIQKAGDEFEEFWYQAKSFYFSLANEMKTIMEEIEKSQRLKYGFFKYLIKSNNYISNSEADFISKRLKVLEKQIPGLLKQLKQVIDPICSIHDSTQEYLIYGEHEALLALKKHWLAPSLIYFENFLKEYRHSIQHVAKEVKNVSIKPMAKDMKNLKKAIADLEEQQFFLLFIVIYCDQQKCKVV</sequence>
<gene>
    <name evidence="1" type="ORF">GMARGA_LOCUS17295</name>
</gene>
<dbReference type="Proteomes" id="UP000789901">
    <property type="component" value="Unassembled WGS sequence"/>
</dbReference>
<keyword evidence="2" id="KW-1185">Reference proteome</keyword>
<protein>
    <submittedName>
        <fullName evidence="1">22032_t:CDS:1</fullName>
    </submittedName>
</protein>
<accession>A0ABN7VDB8</accession>
<evidence type="ECO:0000313" key="2">
    <source>
        <dbReference type="Proteomes" id="UP000789901"/>
    </source>
</evidence>
<organism evidence="1 2">
    <name type="scientific">Gigaspora margarita</name>
    <dbReference type="NCBI Taxonomy" id="4874"/>
    <lineage>
        <taxon>Eukaryota</taxon>
        <taxon>Fungi</taxon>
        <taxon>Fungi incertae sedis</taxon>
        <taxon>Mucoromycota</taxon>
        <taxon>Glomeromycotina</taxon>
        <taxon>Glomeromycetes</taxon>
        <taxon>Diversisporales</taxon>
        <taxon>Gigasporaceae</taxon>
        <taxon>Gigaspora</taxon>
    </lineage>
</organism>
<proteinExistence type="predicted"/>
<dbReference type="EMBL" id="CAJVQB010013014">
    <property type="protein sequence ID" value="CAG8759379.1"/>
    <property type="molecule type" value="Genomic_DNA"/>
</dbReference>
<comment type="caution">
    <text evidence="1">The sequence shown here is derived from an EMBL/GenBank/DDBJ whole genome shotgun (WGS) entry which is preliminary data.</text>
</comment>
<evidence type="ECO:0000313" key="1">
    <source>
        <dbReference type="EMBL" id="CAG8759379.1"/>
    </source>
</evidence>
<name>A0ABN7VDB8_GIGMA</name>